<evidence type="ECO:0000313" key="1">
    <source>
        <dbReference type="EMBL" id="KXS17080.1"/>
    </source>
</evidence>
<gene>
    <name evidence="1" type="ORF">M427DRAFT_30574</name>
</gene>
<proteinExistence type="predicted"/>
<evidence type="ECO:0000313" key="2">
    <source>
        <dbReference type="Proteomes" id="UP000070544"/>
    </source>
</evidence>
<dbReference type="EMBL" id="KQ965748">
    <property type="protein sequence ID" value="KXS17080.1"/>
    <property type="molecule type" value="Genomic_DNA"/>
</dbReference>
<name>A0A139AJU4_GONPJ</name>
<accession>A0A139AJU4</accession>
<dbReference type="Proteomes" id="UP000070544">
    <property type="component" value="Unassembled WGS sequence"/>
</dbReference>
<keyword evidence="2" id="KW-1185">Reference proteome</keyword>
<dbReference type="AlphaFoldDB" id="A0A139AJU4"/>
<protein>
    <submittedName>
        <fullName evidence="1">Uncharacterized protein</fullName>
    </submittedName>
</protein>
<sequence length="197" mass="22475">MSDKLKPSEFKRSVEVLKEQKEYWAWAKRARFYLRTVPDALGILEGRKGCPADTSEDREARERWIQLDAELMAALAGGVSDDVLKKVEEAGTAAAMITTSAQEFNNQFRNLALDIASTGDPLSKIESIGYYLQAIKEVARHIYNHYALQQSSTELEDIMMWFHWSLEALVSPTDGHMAKRTDGVWEGKDYWKQRKGQ</sequence>
<reference evidence="1 2" key="1">
    <citation type="journal article" date="2015" name="Genome Biol. Evol.">
        <title>Phylogenomic analyses indicate that early fungi evolved digesting cell walls of algal ancestors of land plants.</title>
        <authorList>
            <person name="Chang Y."/>
            <person name="Wang S."/>
            <person name="Sekimoto S."/>
            <person name="Aerts A.L."/>
            <person name="Choi C."/>
            <person name="Clum A."/>
            <person name="LaButti K.M."/>
            <person name="Lindquist E.A."/>
            <person name="Yee Ngan C."/>
            <person name="Ohm R.A."/>
            <person name="Salamov A.A."/>
            <person name="Grigoriev I.V."/>
            <person name="Spatafora J.W."/>
            <person name="Berbee M.L."/>
        </authorList>
    </citation>
    <scope>NUCLEOTIDE SEQUENCE [LARGE SCALE GENOMIC DNA]</scope>
    <source>
        <strain evidence="1 2">JEL478</strain>
    </source>
</reference>
<organism evidence="1 2">
    <name type="scientific">Gonapodya prolifera (strain JEL478)</name>
    <name type="common">Monoblepharis prolifera</name>
    <dbReference type="NCBI Taxonomy" id="1344416"/>
    <lineage>
        <taxon>Eukaryota</taxon>
        <taxon>Fungi</taxon>
        <taxon>Fungi incertae sedis</taxon>
        <taxon>Chytridiomycota</taxon>
        <taxon>Chytridiomycota incertae sedis</taxon>
        <taxon>Monoblepharidomycetes</taxon>
        <taxon>Monoblepharidales</taxon>
        <taxon>Gonapodyaceae</taxon>
        <taxon>Gonapodya</taxon>
    </lineage>
</organism>